<dbReference type="PANTHER" id="PTHR36529">
    <property type="entry name" value="SLL1095 PROTEIN"/>
    <property type="match status" value="1"/>
</dbReference>
<dbReference type="SUPFAM" id="SSF53448">
    <property type="entry name" value="Nucleotide-diphospho-sugar transferases"/>
    <property type="match status" value="1"/>
</dbReference>
<keyword evidence="2" id="KW-1185">Reference proteome</keyword>
<gene>
    <name evidence="1" type="ORF">CBI38_03080</name>
</gene>
<protein>
    <submittedName>
        <fullName evidence="1">Glycosyltransferase involved in cell wall biogenesis</fullName>
    </submittedName>
</protein>
<evidence type="ECO:0000313" key="1">
    <source>
        <dbReference type="EMBL" id="AWK70702.1"/>
    </source>
</evidence>
<sequence length="225" mass="23177">MSIGVAVLVVAKAPVPGFAKTRLAREIGNAAAADLAAASLLDTLDAVTSTEVAHRVVALTGDLARATRSREITAALKGVTVLEQRGGSFAERLVNAHADTFTMTKSPVLQIGMDTPQVTAHLLGDAAALLADEAPTCVLGPAEDGGWWALGVPDPGVAEVILPVPTSSSETGRQTYEALIAAGASVRLLPTLRDVDHAADLGPVAAQCALGSRFRTCEYLLTFRG</sequence>
<name>A0A2S2BQ15_9NOCA</name>
<dbReference type="RefSeq" id="WP_109326298.1">
    <property type="nucleotide sequence ID" value="NZ_CP021354.1"/>
</dbReference>
<organism evidence="1 2">
    <name type="scientific">Rhodococcus oxybenzonivorans</name>
    <dbReference type="NCBI Taxonomy" id="1990687"/>
    <lineage>
        <taxon>Bacteria</taxon>
        <taxon>Bacillati</taxon>
        <taxon>Actinomycetota</taxon>
        <taxon>Actinomycetes</taxon>
        <taxon>Mycobacteriales</taxon>
        <taxon>Nocardiaceae</taxon>
        <taxon>Rhodococcus</taxon>
    </lineage>
</organism>
<keyword evidence="1" id="KW-0808">Transferase</keyword>
<evidence type="ECO:0000313" key="2">
    <source>
        <dbReference type="Proteomes" id="UP000245711"/>
    </source>
</evidence>
<dbReference type="AlphaFoldDB" id="A0A2S2BQ15"/>
<proteinExistence type="predicted"/>
<dbReference type="Gene3D" id="3.90.550.10">
    <property type="entry name" value="Spore Coat Polysaccharide Biosynthesis Protein SpsA, Chain A"/>
    <property type="match status" value="1"/>
</dbReference>
<dbReference type="InterPro" id="IPR018641">
    <property type="entry name" value="Trfase_1_rSAM/seldom-assoc"/>
</dbReference>
<accession>A0A2S2BQ15</accession>
<dbReference type="GO" id="GO:0016740">
    <property type="term" value="F:transferase activity"/>
    <property type="evidence" value="ECO:0007669"/>
    <property type="project" value="UniProtKB-KW"/>
</dbReference>
<dbReference type="PANTHER" id="PTHR36529:SF1">
    <property type="entry name" value="GLYCOSYLTRANSFERASE"/>
    <property type="match status" value="1"/>
</dbReference>
<dbReference type="EMBL" id="CP021354">
    <property type="protein sequence ID" value="AWK70702.1"/>
    <property type="molecule type" value="Genomic_DNA"/>
</dbReference>
<dbReference type="KEGG" id="roz:CBI38_03080"/>
<dbReference type="InterPro" id="IPR029044">
    <property type="entry name" value="Nucleotide-diphossugar_trans"/>
</dbReference>
<reference evidence="1 2" key="1">
    <citation type="submission" date="2017-05" db="EMBL/GenBank/DDBJ databases">
        <title>Isolation of Rhodococcus sp. S2-17 biodegrading of BP-3.</title>
        <authorList>
            <person name="Lee Y."/>
            <person name="Kim K.H."/>
            <person name="Chun B.H."/>
            <person name="Jung H.S."/>
            <person name="Jeon C.O."/>
        </authorList>
    </citation>
    <scope>NUCLEOTIDE SEQUENCE [LARGE SCALE GENOMIC DNA]</scope>
    <source>
        <strain evidence="1 2">S2-17</strain>
    </source>
</reference>
<dbReference type="Proteomes" id="UP000245711">
    <property type="component" value="Chromosome"/>
</dbReference>
<dbReference type="OrthoDB" id="9798250at2"/>
<dbReference type="Pfam" id="PF09837">
    <property type="entry name" value="DUF2064"/>
    <property type="match status" value="1"/>
</dbReference>